<dbReference type="Gene3D" id="3.90.1210.10">
    <property type="entry name" value="Antifreeze-like/N-acetylneuraminic acid synthase C-terminal domain"/>
    <property type="match status" value="1"/>
</dbReference>
<dbReference type="EMBL" id="CP060695">
    <property type="protein sequence ID" value="QNM85769.1"/>
    <property type="molecule type" value="Genomic_DNA"/>
</dbReference>
<dbReference type="PROSITE" id="PS50844">
    <property type="entry name" value="AFP_LIKE"/>
    <property type="match status" value="1"/>
</dbReference>
<dbReference type="InterPro" id="IPR006190">
    <property type="entry name" value="SAF_AFP_Neu5Ac"/>
</dbReference>
<evidence type="ECO:0000259" key="1">
    <source>
        <dbReference type="PROSITE" id="PS50844"/>
    </source>
</evidence>
<dbReference type="CDD" id="cd11615">
    <property type="entry name" value="SAF_NeuB_like"/>
    <property type="match status" value="1"/>
</dbReference>
<accession>A0A7G9LAX0</accession>
<protein>
    <submittedName>
        <fullName evidence="2">N-acetylneuraminate synthase family protein</fullName>
    </submittedName>
</protein>
<dbReference type="Proteomes" id="UP000515808">
    <property type="component" value="Chromosome"/>
</dbReference>
<dbReference type="InterPro" id="IPR057736">
    <property type="entry name" value="SAF_PseI/NeuA/NeuB"/>
</dbReference>
<dbReference type="KEGG" id="ppec:H9W90_01215"/>
<dbReference type="InterPro" id="IPR013785">
    <property type="entry name" value="Aldolase_TIM"/>
</dbReference>
<dbReference type="Gene3D" id="3.20.20.70">
    <property type="entry name" value="Aldolase class I"/>
    <property type="match status" value="1"/>
</dbReference>
<dbReference type="SUPFAM" id="SSF51269">
    <property type="entry name" value="AFP III-like domain"/>
    <property type="match status" value="1"/>
</dbReference>
<gene>
    <name evidence="2" type="ORF">H9W90_01215</name>
</gene>
<dbReference type="InterPro" id="IPR036732">
    <property type="entry name" value="AFP_Neu5c_C_sf"/>
</dbReference>
<dbReference type="InterPro" id="IPR051690">
    <property type="entry name" value="PseI-like"/>
</dbReference>
<keyword evidence="3" id="KW-1185">Reference proteome</keyword>
<evidence type="ECO:0000313" key="3">
    <source>
        <dbReference type="Proteomes" id="UP000515808"/>
    </source>
</evidence>
<dbReference type="PANTHER" id="PTHR42966">
    <property type="entry name" value="N-ACETYLNEURAMINATE SYNTHASE"/>
    <property type="match status" value="1"/>
</dbReference>
<dbReference type="Pfam" id="PF08666">
    <property type="entry name" value="SAF"/>
    <property type="match status" value="1"/>
</dbReference>
<dbReference type="GO" id="GO:0016051">
    <property type="term" value="P:carbohydrate biosynthetic process"/>
    <property type="evidence" value="ECO:0007669"/>
    <property type="project" value="InterPro"/>
</dbReference>
<reference evidence="2 3" key="1">
    <citation type="submission" date="2020-08" db="EMBL/GenBank/DDBJ databases">
        <title>Polaribacter sp. L12M9 isolated from gut of the Korean scallop.</title>
        <authorList>
            <person name="Jeong Y.S."/>
        </authorList>
    </citation>
    <scope>NUCLEOTIDE SEQUENCE [LARGE SCALE GENOMIC DNA]</scope>
    <source>
        <strain evidence="2 3">L12M9</strain>
    </source>
</reference>
<dbReference type="Pfam" id="PF03102">
    <property type="entry name" value="NeuB"/>
    <property type="match status" value="1"/>
</dbReference>
<dbReference type="SUPFAM" id="SSF51569">
    <property type="entry name" value="Aldolase"/>
    <property type="match status" value="1"/>
</dbReference>
<dbReference type="InterPro" id="IPR013974">
    <property type="entry name" value="SAF"/>
</dbReference>
<name>A0A7G9LAX0_9FLAO</name>
<dbReference type="GO" id="GO:0047444">
    <property type="term" value="F:N-acylneuraminate-9-phosphate synthase activity"/>
    <property type="evidence" value="ECO:0007669"/>
    <property type="project" value="TreeGrafter"/>
</dbReference>
<sequence>MDIIAEIGQAHEGSLGIAHSYIDALAETGITAVKFQTHVAEAESSEFENFRVKFSYEDKTRFDYWKRMEFTIEQWAGLKQHCEDKNLEFISSPFSNKAVDLLEQIGVQRYKIGSGEVSNYLMLEKISKTNKPILLSSGMSSYDELDKTVDFIKERGNDLSLFQCTTSYPSISGEWGLNLIPDFINKYNVPIGFSDHSGDIYSCLAATTLGASLLEFHVVFDKQMFGPDAKSSLTISEIKKLTKGVSQISNDLKSSSNFKLDNSKFNELKSIFEKSLAVNKDLKAGNVITFDDLEAKKPANMGITAKEFESIIGKKLNIDLKKWDFIQKNNLIN</sequence>
<dbReference type="PANTHER" id="PTHR42966:SF1">
    <property type="entry name" value="SIALIC ACID SYNTHASE"/>
    <property type="match status" value="1"/>
</dbReference>
<feature type="domain" description="AFP-like" evidence="1">
    <location>
        <begin position="275"/>
        <end position="333"/>
    </location>
</feature>
<proteinExistence type="predicted"/>
<dbReference type="RefSeq" id="WP_187482671.1">
    <property type="nucleotide sequence ID" value="NZ_CP060695.1"/>
</dbReference>
<evidence type="ECO:0000313" key="2">
    <source>
        <dbReference type="EMBL" id="QNM85769.1"/>
    </source>
</evidence>
<dbReference type="SMART" id="SM00858">
    <property type="entry name" value="SAF"/>
    <property type="match status" value="1"/>
</dbReference>
<dbReference type="InterPro" id="IPR013132">
    <property type="entry name" value="PseI/NeuA/B-like_N"/>
</dbReference>
<dbReference type="AlphaFoldDB" id="A0A7G9LAX0"/>
<organism evidence="2 3">
    <name type="scientific">Polaribacter pectinis</name>
    <dbReference type="NCBI Taxonomy" id="2738844"/>
    <lineage>
        <taxon>Bacteria</taxon>
        <taxon>Pseudomonadati</taxon>
        <taxon>Bacteroidota</taxon>
        <taxon>Flavobacteriia</taxon>
        <taxon>Flavobacteriales</taxon>
        <taxon>Flavobacteriaceae</taxon>
    </lineage>
</organism>